<dbReference type="AlphaFoldDB" id="A0A0S8FPM4"/>
<comment type="caution">
    <text evidence="1">The sequence shown here is derived from an EMBL/GenBank/DDBJ whole genome shotgun (WGS) entry which is preliminary data.</text>
</comment>
<accession>A0A0S8FPM4</accession>
<dbReference type="EMBL" id="LJUJ01000028">
    <property type="protein sequence ID" value="KPK62707.1"/>
    <property type="molecule type" value="Genomic_DNA"/>
</dbReference>
<evidence type="ECO:0000313" key="2">
    <source>
        <dbReference type="Proteomes" id="UP000051373"/>
    </source>
</evidence>
<dbReference type="STRING" id="1703779.AMJ83_10045"/>
<proteinExistence type="predicted"/>
<organism evidence="1 2">
    <name type="scientific">candidate division WOR_3 bacterium SM23_42</name>
    <dbReference type="NCBI Taxonomy" id="1703779"/>
    <lineage>
        <taxon>Bacteria</taxon>
        <taxon>Bacteria division WOR-3</taxon>
    </lineage>
</organism>
<dbReference type="Proteomes" id="UP000051373">
    <property type="component" value="Unassembled WGS sequence"/>
</dbReference>
<sequence length="93" mass="11199">MLIKRAQIERIKRKIAQDYPEFKGIEPKITEKEVSPQDDIYRKLKLGVQKQFRHIYRLKFTKVVETADRVPIDRILMVTLNEDFEIIKIIESR</sequence>
<name>A0A0S8FPM4_UNCW3</name>
<evidence type="ECO:0000313" key="1">
    <source>
        <dbReference type="EMBL" id="KPK62707.1"/>
    </source>
</evidence>
<protein>
    <submittedName>
        <fullName evidence="1">Uncharacterized protein</fullName>
    </submittedName>
</protein>
<gene>
    <name evidence="1" type="ORF">AMJ83_10045</name>
</gene>
<reference evidence="1 2" key="1">
    <citation type="journal article" date="2015" name="Microbiome">
        <title>Genomic resolution of linkages in carbon, nitrogen, and sulfur cycling among widespread estuary sediment bacteria.</title>
        <authorList>
            <person name="Baker B.J."/>
            <person name="Lazar C.S."/>
            <person name="Teske A.P."/>
            <person name="Dick G.J."/>
        </authorList>
    </citation>
    <scope>NUCLEOTIDE SEQUENCE [LARGE SCALE GENOMIC DNA]</scope>
    <source>
        <strain evidence="1">SM23_42</strain>
    </source>
</reference>